<dbReference type="InterPro" id="IPR036291">
    <property type="entry name" value="NAD(P)-bd_dom_sf"/>
</dbReference>
<name>A0A9X4QVM2_9BACL</name>
<dbReference type="Pfam" id="PF02558">
    <property type="entry name" value="ApbA"/>
    <property type="match status" value="1"/>
</dbReference>
<dbReference type="InterPro" id="IPR013332">
    <property type="entry name" value="KPR_N"/>
</dbReference>
<evidence type="ECO:0000313" key="2">
    <source>
        <dbReference type="EMBL" id="MDG0813506.1"/>
    </source>
</evidence>
<organism evidence="2 3">
    <name type="scientific">Cohnella rhizosphaerae</name>
    <dbReference type="NCBI Taxonomy" id="1457232"/>
    <lineage>
        <taxon>Bacteria</taxon>
        <taxon>Bacillati</taxon>
        <taxon>Bacillota</taxon>
        <taxon>Bacilli</taxon>
        <taxon>Bacillales</taxon>
        <taxon>Paenibacillaceae</taxon>
        <taxon>Cohnella</taxon>
    </lineage>
</organism>
<proteinExistence type="predicted"/>
<dbReference type="Gene3D" id="3.40.50.720">
    <property type="entry name" value="NAD(P)-binding Rossmann-like Domain"/>
    <property type="match status" value="1"/>
</dbReference>
<dbReference type="Proteomes" id="UP001153404">
    <property type="component" value="Unassembled WGS sequence"/>
</dbReference>
<evidence type="ECO:0000313" key="3">
    <source>
        <dbReference type="Proteomes" id="UP001153404"/>
    </source>
</evidence>
<protein>
    <submittedName>
        <fullName evidence="2">Ketopantoate reductase</fullName>
    </submittedName>
</protein>
<gene>
    <name evidence="2" type="ORF">OMP40_32615</name>
</gene>
<evidence type="ECO:0000259" key="1">
    <source>
        <dbReference type="Pfam" id="PF02558"/>
    </source>
</evidence>
<reference evidence="2" key="1">
    <citation type="submission" date="2022-10" db="EMBL/GenBank/DDBJ databases">
        <title>Comparative genomic analysis of Cohnella hashimotonis sp. nov., isolated from the International Space Station.</title>
        <authorList>
            <person name="Simpson A."/>
            <person name="Venkateswaran K."/>
        </authorList>
    </citation>
    <scope>NUCLEOTIDE SEQUENCE</scope>
    <source>
        <strain evidence="2">DSM 28161</strain>
    </source>
</reference>
<feature type="domain" description="Ketopantoate reductase N-terminal" evidence="1">
    <location>
        <begin position="8"/>
        <end position="109"/>
    </location>
</feature>
<keyword evidence="3" id="KW-1185">Reference proteome</keyword>
<sequence length="297" mass="33304">MSVKQNRILIFGAGVIGSIYAMKFMEAGLDVTMFARSNRYQALKDNGLQYHEKGAVKSVKVNVIDTLENDDVYDFILVAVRYDRSESALLALKDNQSKNIVTMISNSIGFSSWLDIVGDRLLPAFPGVGGQIKEGILYARIPPKALMATTFGEINGLVTERVEKLVKIFETAKLACAMNKDMKSYLITHSVSDIALLSVLHLDDKTVKTRKTAHKITVTLKSYLRALQKAGVAINPATFKIVLKIPDLILDFFFMIWLRTKMVRDMRLPDYAGNANNEIVHLNNDLLKFLRPYNITP</sequence>
<comment type="caution">
    <text evidence="2">The sequence shown here is derived from an EMBL/GenBank/DDBJ whole genome shotgun (WGS) entry which is preliminary data.</text>
</comment>
<dbReference type="SUPFAM" id="SSF51735">
    <property type="entry name" value="NAD(P)-binding Rossmann-fold domains"/>
    <property type="match status" value="1"/>
</dbReference>
<dbReference type="EMBL" id="JAPDIA010000008">
    <property type="protein sequence ID" value="MDG0813506.1"/>
    <property type="molecule type" value="Genomic_DNA"/>
</dbReference>
<dbReference type="AlphaFoldDB" id="A0A9X4QVM2"/>
<accession>A0A9X4QVM2</accession>